<reference evidence="1" key="1">
    <citation type="submission" date="2016-05" db="EMBL/GenBank/DDBJ databases">
        <authorList>
            <person name="Cock P.J.A."/>
            <person name="Cock P.J.A."/>
        </authorList>
    </citation>
    <scope>NUCLEOTIDE SEQUENCE</scope>
    <source>
        <strain evidence="1">PWN146_assembly</strain>
    </source>
</reference>
<name>A0A1C3HH82_SERMA</name>
<accession>A0A1C3HH82</accession>
<organism evidence="1">
    <name type="scientific">Serratia marcescens</name>
    <dbReference type="NCBI Taxonomy" id="615"/>
    <lineage>
        <taxon>Bacteria</taxon>
        <taxon>Pseudomonadati</taxon>
        <taxon>Pseudomonadota</taxon>
        <taxon>Gammaproteobacteria</taxon>
        <taxon>Enterobacterales</taxon>
        <taxon>Yersiniaceae</taxon>
        <taxon>Serratia</taxon>
    </lineage>
</organism>
<proteinExistence type="predicted"/>
<sequence>MSVQIDQIQLVAAIAKEIDRQHPGAGVESRCFNTIILAANNICQEFAKPVVKASEGMGLADWIASDDTGMSSLFMASKLTGMFEAEYAYPRDPADFGRCLRLVESVPELESKIRDMSQHGKEWAVVAAHWYEWSEVYHADDGKRLYRLMRLCYEAGE</sequence>
<dbReference type="EMBL" id="LT575490">
    <property type="protein sequence ID" value="SAY44377.1"/>
    <property type="molecule type" value="Genomic_DNA"/>
</dbReference>
<dbReference type="AlphaFoldDB" id="A0A1C3HH82"/>
<evidence type="ECO:0000313" key="1">
    <source>
        <dbReference type="EMBL" id="SAY44377.1"/>
    </source>
</evidence>
<protein>
    <submittedName>
        <fullName evidence="1">Uncharacterized protein</fullName>
    </submittedName>
</protein>
<gene>
    <name evidence="1" type="ORF">PWN146_03087</name>
</gene>